<proteinExistence type="inferred from homology"/>
<evidence type="ECO:0000256" key="1">
    <source>
        <dbReference type="ARBA" id="ARBA00007692"/>
    </source>
</evidence>
<reference evidence="4" key="1">
    <citation type="submission" date="2022-05" db="EMBL/GenBank/DDBJ databases">
        <title>The Musa troglodytarum L. genome provides insights into the mechanism of non-climacteric behaviour and enrichment of carotenoids.</title>
        <authorList>
            <person name="Wang J."/>
        </authorList>
    </citation>
    <scope>NUCLEOTIDE SEQUENCE</scope>
    <source>
        <tissue evidence="4">Leaf</tissue>
    </source>
</reference>
<evidence type="ECO:0000313" key="4">
    <source>
        <dbReference type="EMBL" id="URE03736.1"/>
    </source>
</evidence>
<dbReference type="InterPro" id="IPR003690">
    <property type="entry name" value="MTERF"/>
</dbReference>
<keyword evidence="2" id="KW-0805">Transcription regulation</keyword>
<sequence>MGLRGRFLASGEVKSAEDDTRRTLGCGKVCVLYGICNGKGVRHHHCKLYAAIQNDKVTISVFSGAGGGASPSPPALTKDTMLLHFHLSPPPPPPPRPKLLACSPDPIIRTTGFAPLRPLPPTLLASPAFTTDAGLRFREKLLYLEHDLGLDSSRALSLNPSLRSAPLSALHSSAAALLSFGLLPADAGRVFAMFPSLLTCDPSADLLPVFHFLLGPAAIPFPDLRKSVARCPRLLVSSVPSQLLPALRFLRRLGFVGRHRITCRTTLLLVSSVEATLLPKLDYLRGLGFSHRETRSMVLRSPGMLTFSIENNFKPKVEFFLHDMGRDLSELKDFPQYFSFSLEGKIKPRHRLLAESRLRMPLSEMLKVSDGEFMSRLVEMRLSPVNDKL</sequence>
<dbReference type="GO" id="GO:0006353">
    <property type="term" value="P:DNA-templated transcription termination"/>
    <property type="evidence" value="ECO:0007669"/>
    <property type="project" value="UniProtKB-KW"/>
</dbReference>
<keyword evidence="5" id="KW-1185">Reference proteome</keyword>
<accession>A0A9E7FVE3</accession>
<dbReference type="InterPro" id="IPR038538">
    <property type="entry name" value="MTERF_sf"/>
</dbReference>
<evidence type="ECO:0000256" key="2">
    <source>
        <dbReference type="ARBA" id="ARBA00022472"/>
    </source>
</evidence>
<dbReference type="Proteomes" id="UP001055439">
    <property type="component" value="Chromosome 5"/>
</dbReference>
<dbReference type="PANTHER" id="PTHR13068:SF36">
    <property type="entry name" value="TRANSCRIPTION TERMINATION FACTOR MTEF1, CHLOROPLASTIC"/>
    <property type="match status" value="1"/>
</dbReference>
<name>A0A9E7FVE3_9LILI</name>
<dbReference type="AlphaFoldDB" id="A0A9E7FVE3"/>
<dbReference type="EMBL" id="CP097507">
    <property type="protein sequence ID" value="URE03736.1"/>
    <property type="molecule type" value="Genomic_DNA"/>
</dbReference>
<keyword evidence="2" id="KW-0804">Transcription</keyword>
<dbReference type="SMART" id="SM00733">
    <property type="entry name" value="Mterf"/>
    <property type="match status" value="5"/>
</dbReference>
<dbReference type="Pfam" id="PF02536">
    <property type="entry name" value="mTERF"/>
    <property type="match status" value="1"/>
</dbReference>
<organism evidence="4 5">
    <name type="scientific">Musa troglodytarum</name>
    <name type="common">fe'i banana</name>
    <dbReference type="NCBI Taxonomy" id="320322"/>
    <lineage>
        <taxon>Eukaryota</taxon>
        <taxon>Viridiplantae</taxon>
        <taxon>Streptophyta</taxon>
        <taxon>Embryophyta</taxon>
        <taxon>Tracheophyta</taxon>
        <taxon>Spermatophyta</taxon>
        <taxon>Magnoliopsida</taxon>
        <taxon>Liliopsida</taxon>
        <taxon>Zingiberales</taxon>
        <taxon>Musaceae</taxon>
        <taxon>Musa</taxon>
    </lineage>
</organism>
<evidence type="ECO:0000256" key="3">
    <source>
        <dbReference type="ARBA" id="ARBA00022946"/>
    </source>
</evidence>
<dbReference type="Gene3D" id="1.25.70.10">
    <property type="entry name" value="Transcription termination factor 3, mitochondrial"/>
    <property type="match status" value="1"/>
</dbReference>
<gene>
    <name evidence="4" type="ORF">MUK42_19485</name>
</gene>
<evidence type="ECO:0000313" key="5">
    <source>
        <dbReference type="Proteomes" id="UP001055439"/>
    </source>
</evidence>
<keyword evidence="2" id="KW-0806">Transcription termination</keyword>
<dbReference type="GO" id="GO:0003676">
    <property type="term" value="F:nucleic acid binding"/>
    <property type="evidence" value="ECO:0007669"/>
    <property type="project" value="InterPro"/>
</dbReference>
<keyword evidence="3" id="KW-0809">Transit peptide</keyword>
<dbReference type="OrthoDB" id="637682at2759"/>
<protein>
    <submittedName>
        <fullName evidence="4">Transcription termination</fullName>
    </submittedName>
</protein>
<comment type="similarity">
    <text evidence="1">Belongs to the mTERF family.</text>
</comment>
<dbReference type="PANTHER" id="PTHR13068">
    <property type="entry name" value="CGI-12 PROTEIN-RELATED"/>
    <property type="match status" value="1"/>
</dbReference>